<keyword evidence="5 8" id="KW-0812">Transmembrane</keyword>
<keyword evidence="10" id="KW-1185">Reference proteome</keyword>
<organism evidence="9 10">
    <name type="scientific">Priestia endophytica DSM 13796</name>
    <dbReference type="NCBI Taxonomy" id="1121089"/>
    <lineage>
        <taxon>Bacteria</taxon>
        <taxon>Bacillati</taxon>
        <taxon>Bacillota</taxon>
        <taxon>Bacilli</taxon>
        <taxon>Bacillales</taxon>
        <taxon>Bacillaceae</taxon>
        <taxon>Priestia</taxon>
    </lineage>
</organism>
<dbReference type="RefSeq" id="WP_061805104.1">
    <property type="nucleotide sequence ID" value="NZ_FOXX01000003.1"/>
</dbReference>
<evidence type="ECO:0000256" key="3">
    <source>
        <dbReference type="ARBA" id="ARBA00022448"/>
    </source>
</evidence>
<dbReference type="PANTHER" id="PTHR34975:SF2">
    <property type="entry name" value="SPORE GERMINATION PROTEIN A2"/>
    <property type="match status" value="1"/>
</dbReference>
<keyword evidence="3" id="KW-0813">Transport</keyword>
<evidence type="ECO:0000256" key="1">
    <source>
        <dbReference type="ARBA" id="ARBA00004141"/>
    </source>
</evidence>
<evidence type="ECO:0000256" key="6">
    <source>
        <dbReference type="ARBA" id="ARBA00022989"/>
    </source>
</evidence>
<feature type="transmembrane region" description="Helical" evidence="8">
    <location>
        <begin position="90"/>
        <end position="115"/>
    </location>
</feature>
<dbReference type="GeneID" id="93710378"/>
<dbReference type="Gene3D" id="1.20.1740.10">
    <property type="entry name" value="Amino acid/polyamine transporter I"/>
    <property type="match status" value="1"/>
</dbReference>
<feature type="transmembrane region" description="Helical" evidence="8">
    <location>
        <begin position="220"/>
        <end position="243"/>
    </location>
</feature>
<protein>
    <submittedName>
        <fullName evidence="9">Spore germination protein</fullName>
    </submittedName>
</protein>
<evidence type="ECO:0000256" key="8">
    <source>
        <dbReference type="SAM" id="Phobius"/>
    </source>
</evidence>
<feature type="transmembrane region" description="Helical" evidence="8">
    <location>
        <begin position="273"/>
        <end position="295"/>
    </location>
</feature>
<feature type="transmembrane region" description="Helical" evidence="8">
    <location>
        <begin position="12"/>
        <end position="30"/>
    </location>
</feature>
<evidence type="ECO:0000313" key="9">
    <source>
        <dbReference type="EMBL" id="SFQ49504.1"/>
    </source>
</evidence>
<comment type="similarity">
    <text evidence="2">Belongs to the amino acid-polyamine-organocation (APC) superfamily. Spore germination protein (SGP) (TC 2.A.3.9) family.</text>
</comment>
<comment type="subcellular location">
    <subcellularLocation>
        <location evidence="1">Membrane</location>
        <topology evidence="1">Multi-pass membrane protein</topology>
    </subcellularLocation>
</comment>
<feature type="transmembrane region" description="Helical" evidence="8">
    <location>
        <begin position="42"/>
        <end position="61"/>
    </location>
</feature>
<feature type="transmembrane region" description="Helical" evidence="8">
    <location>
        <begin position="307"/>
        <end position="323"/>
    </location>
</feature>
<reference evidence="9 10" key="1">
    <citation type="submission" date="2016-10" db="EMBL/GenBank/DDBJ databases">
        <authorList>
            <person name="Varghese N."/>
            <person name="Submissions S."/>
        </authorList>
    </citation>
    <scope>NUCLEOTIDE SEQUENCE [LARGE SCALE GENOMIC DNA]</scope>
    <source>
        <strain evidence="9 10">DSM 13796</strain>
    </source>
</reference>
<sequence length="368" mass="41550">MLRPIDRLTTPQTVIICTNFILGTGILTLPRTALEKVKTPDIWLTIIIAGLISMAVGLIIIKLNEQFPEKSFYEYSGEIMGKWMGKIFNFLFISYFLLICGFHLRSLVMVTSYFLLEGTPSWAIMMPFMWLSVYLAVGGINPIARVFEIIFPITVILLLLVLLMSLKLFEVDYIRPFLGSGILPVLHGIRTTSLSFTGFEIFLFIGVFMKNRKKAKKAVLFGIGIPVVLYIITVILVIGALSIDGVLGRTWPTITLIRSYEITGLIFERFDSLFLVVWIMQMFASFNISHYVASLGLAKTTHKDRKLFVYVTLPLIYVIAMIPKNVDDVFHLGDFVGNIALLLIGVLPFILLVILKMKGKKYEEQPSS</sequence>
<accession>A0A1I5YZ29</accession>
<keyword evidence="7 8" id="KW-0472">Membrane</keyword>
<dbReference type="PANTHER" id="PTHR34975">
    <property type="entry name" value="SPORE GERMINATION PROTEIN A2"/>
    <property type="match status" value="1"/>
</dbReference>
<keyword evidence="4" id="KW-0309">Germination</keyword>
<gene>
    <name evidence="9" type="ORF">SAMN02745910_01680</name>
</gene>
<dbReference type="NCBIfam" id="TIGR00912">
    <property type="entry name" value="2A0309"/>
    <property type="match status" value="1"/>
</dbReference>
<feature type="transmembrane region" description="Helical" evidence="8">
    <location>
        <begin position="121"/>
        <end position="137"/>
    </location>
</feature>
<dbReference type="EMBL" id="FOXX01000003">
    <property type="protein sequence ID" value="SFQ49504.1"/>
    <property type="molecule type" value="Genomic_DNA"/>
</dbReference>
<evidence type="ECO:0000313" key="10">
    <source>
        <dbReference type="Proteomes" id="UP000182762"/>
    </source>
</evidence>
<evidence type="ECO:0000256" key="7">
    <source>
        <dbReference type="ARBA" id="ARBA00023136"/>
    </source>
</evidence>
<proteinExistence type="inferred from homology"/>
<dbReference type="Proteomes" id="UP000182762">
    <property type="component" value="Unassembled WGS sequence"/>
</dbReference>
<feature type="transmembrane region" description="Helical" evidence="8">
    <location>
        <begin position="149"/>
        <end position="169"/>
    </location>
</feature>
<name>A0A1I5YZ29_9BACI</name>
<feature type="transmembrane region" description="Helical" evidence="8">
    <location>
        <begin position="189"/>
        <end position="208"/>
    </location>
</feature>
<evidence type="ECO:0000256" key="5">
    <source>
        <dbReference type="ARBA" id="ARBA00022692"/>
    </source>
</evidence>
<feature type="transmembrane region" description="Helical" evidence="8">
    <location>
        <begin position="335"/>
        <end position="355"/>
    </location>
</feature>
<evidence type="ECO:0000256" key="2">
    <source>
        <dbReference type="ARBA" id="ARBA00007998"/>
    </source>
</evidence>
<comment type="caution">
    <text evidence="9">The sequence shown here is derived from an EMBL/GenBank/DDBJ whole genome shotgun (WGS) entry which is preliminary data.</text>
</comment>
<evidence type="ECO:0000256" key="4">
    <source>
        <dbReference type="ARBA" id="ARBA00022544"/>
    </source>
</evidence>
<dbReference type="InterPro" id="IPR004761">
    <property type="entry name" value="Spore_GerAB"/>
</dbReference>
<dbReference type="Pfam" id="PF03845">
    <property type="entry name" value="Spore_permease"/>
    <property type="match status" value="1"/>
</dbReference>
<keyword evidence="6 8" id="KW-1133">Transmembrane helix</keyword>